<organism evidence="1 2">
    <name type="scientific">Hondaea fermentalgiana</name>
    <dbReference type="NCBI Taxonomy" id="2315210"/>
    <lineage>
        <taxon>Eukaryota</taxon>
        <taxon>Sar</taxon>
        <taxon>Stramenopiles</taxon>
        <taxon>Bigyra</taxon>
        <taxon>Labyrinthulomycetes</taxon>
        <taxon>Thraustochytrida</taxon>
        <taxon>Thraustochytriidae</taxon>
        <taxon>Hondaea</taxon>
    </lineage>
</organism>
<dbReference type="AlphaFoldDB" id="A0A2R5G4E4"/>
<dbReference type="InParanoid" id="A0A2R5G4E4"/>
<evidence type="ECO:0000313" key="2">
    <source>
        <dbReference type="Proteomes" id="UP000241890"/>
    </source>
</evidence>
<keyword evidence="1" id="KW-0808">Transferase</keyword>
<name>A0A2R5G4E4_9STRA</name>
<accession>A0A2R5G4E4</accession>
<dbReference type="GO" id="GO:0016740">
    <property type="term" value="F:transferase activity"/>
    <property type="evidence" value="ECO:0007669"/>
    <property type="project" value="UniProtKB-KW"/>
</dbReference>
<keyword evidence="2" id="KW-1185">Reference proteome</keyword>
<proteinExistence type="predicted"/>
<reference evidence="1 2" key="1">
    <citation type="submission" date="2017-12" db="EMBL/GenBank/DDBJ databases">
        <title>Sequencing, de novo assembly and annotation of complete genome of a new Thraustochytrid species, strain FCC1311.</title>
        <authorList>
            <person name="Sedici K."/>
            <person name="Godart F."/>
            <person name="Aiese Cigliano R."/>
            <person name="Sanseverino W."/>
            <person name="Barakat M."/>
            <person name="Ortet P."/>
            <person name="Marechal E."/>
            <person name="Cagnac O."/>
            <person name="Amato A."/>
        </authorList>
    </citation>
    <scope>NUCLEOTIDE SEQUENCE [LARGE SCALE GENOMIC DNA]</scope>
</reference>
<sequence length="102" mass="10901">MLPRAVAVQTAASLDVGKPGVCFCMRANVKSMGALSPNVVEHALCSNTFVIARTNNVKAAPQLDTFLSANEPSSAKTPLEIRVLVDHHIIRTTLIRLVVPVP</sequence>
<dbReference type="EMBL" id="BEYU01000016">
    <property type="protein sequence ID" value="GBG25892.1"/>
    <property type="molecule type" value="Genomic_DNA"/>
</dbReference>
<evidence type="ECO:0000313" key="1">
    <source>
        <dbReference type="EMBL" id="GBG25892.1"/>
    </source>
</evidence>
<gene>
    <name evidence="1" type="ORF">FCC1311_021112</name>
</gene>
<protein>
    <submittedName>
        <fullName evidence="1">Histone acetyltransferase HAC1</fullName>
    </submittedName>
</protein>
<dbReference type="Proteomes" id="UP000241890">
    <property type="component" value="Unassembled WGS sequence"/>
</dbReference>
<comment type="caution">
    <text evidence="1">The sequence shown here is derived from an EMBL/GenBank/DDBJ whole genome shotgun (WGS) entry which is preliminary data.</text>
</comment>